<sequence>MAPPEAQQDEAMNKLIHDNADAVRQMARLEEDLRQAKAEAERAAKERAEAERAAAEGAKKAAEEAKAEAVASAIAAFIAEGWRGEGHKDWMASVVEVSVYGWVKGLGAMWLAHKGEDYCVGESSSHRPSSTEGWPTT</sequence>
<feature type="coiled-coil region" evidence="1">
    <location>
        <begin position="12"/>
        <end position="68"/>
    </location>
</feature>
<keyword evidence="1" id="KW-0175">Coiled coil</keyword>
<accession>A0A9P1EBT8</accession>
<organism evidence="2 3">
    <name type="scientific">Cuscuta europaea</name>
    <name type="common">European dodder</name>
    <dbReference type="NCBI Taxonomy" id="41803"/>
    <lineage>
        <taxon>Eukaryota</taxon>
        <taxon>Viridiplantae</taxon>
        <taxon>Streptophyta</taxon>
        <taxon>Embryophyta</taxon>
        <taxon>Tracheophyta</taxon>
        <taxon>Spermatophyta</taxon>
        <taxon>Magnoliopsida</taxon>
        <taxon>eudicotyledons</taxon>
        <taxon>Gunneridae</taxon>
        <taxon>Pentapetalae</taxon>
        <taxon>asterids</taxon>
        <taxon>lamiids</taxon>
        <taxon>Solanales</taxon>
        <taxon>Convolvulaceae</taxon>
        <taxon>Cuscuteae</taxon>
        <taxon>Cuscuta</taxon>
        <taxon>Cuscuta subgen. Cuscuta</taxon>
    </lineage>
</organism>
<comment type="caution">
    <text evidence="2">The sequence shown here is derived from an EMBL/GenBank/DDBJ whole genome shotgun (WGS) entry which is preliminary data.</text>
</comment>
<evidence type="ECO:0000313" key="3">
    <source>
        <dbReference type="Proteomes" id="UP001152484"/>
    </source>
</evidence>
<gene>
    <name evidence="2" type="ORF">CEURO_LOCUS12856</name>
</gene>
<name>A0A9P1EBT8_CUSEU</name>
<protein>
    <submittedName>
        <fullName evidence="2">Uncharacterized protein</fullName>
    </submittedName>
</protein>
<dbReference type="EMBL" id="CAMAPE010000031">
    <property type="protein sequence ID" value="CAH9094682.1"/>
    <property type="molecule type" value="Genomic_DNA"/>
</dbReference>
<evidence type="ECO:0000313" key="2">
    <source>
        <dbReference type="EMBL" id="CAH9094682.1"/>
    </source>
</evidence>
<proteinExistence type="predicted"/>
<dbReference type="Proteomes" id="UP001152484">
    <property type="component" value="Unassembled WGS sequence"/>
</dbReference>
<reference evidence="2" key="1">
    <citation type="submission" date="2022-07" db="EMBL/GenBank/DDBJ databases">
        <authorList>
            <person name="Macas J."/>
            <person name="Novak P."/>
            <person name="Neumann P."/>
        </authorList>
    </citation>
    <scope>NUCLEOTIDE SEQUENCE</scope>
</reference>
<dbReference type="AlphaFoldDB" id="A0A9P1EBT8"/>
<evidence type="ECO:0000256" key="1">
    <source>
        <dbReference type="SAM" id="Coils"/>
    </source>
</evidence>
<keyword evidence="3" id="KW-1185">Reference proteome</keyword>